<evidence type="ECO:0000313" key="2">
    <source>
        <dbReference type="EMBL" id="TDC99223.1"/>
    </source>
</evidence>
<dbReference type="GO" id="GO:0008610">
    <property type="term" value="P:lipid biosynthetic process"/>
    <property type="evidence" value="ECO:0007669"/>
    <property type="project" value="UniProtKB-ARBA"/>
</dbReference>
<dbReference type="EMBL" id="SMKP01000459">
    <property type="protein sequence ID" value="TDC99223.1"/>
    <property type="molecule type" value="Genomic_DNA"/>
</dbReference>
<dbReference type="GO" id="GO:0044550">
    <property type="term" value="P:secondary metabolite biosynthetic process"/>
    <property type="evidence" value="ECO:0007669"/>
    <property type="project" value="TreeGrafter"/>
</dbReference>
<feature type="non-terminal residue" evidence="2">
    <location>
        <position position="190"/>
    </location>
</feature>
<accession>A0A4R4VBG7</accession>
<dbReference type="SUPFAM" id="SSF52777">
    <property type="entry name" value="CoA-dependent acyltransferases"/>
    <property type="match status" value="1"/>
</dbReference>
<dbReference type="AlphaFoldDB" id="A0A4R4VBG7"/>
<dbReference type="GO" id="GO:0003824">
    <property type="term" value="F:catalytic activity"/>
    <property type="evidence" value="ECO:0007669"/>
    <property type="project" value="InterPro"/>
</dbReference>
<dbReference type="GO" id="GO:0043041">
    <property type="term" value="P:amino acid activation for nonribosomal peptide biosynthetic process"/>
    <property type="evidence" value="ECO:0007669"/>
    <property type="project" value="TreeGrafter"/>
</dbReference>
<dbReference type="Pfam" id="PF00668">
    <property type="entry name" value="Condensation"/>
    <property type="match status" value="1"/>
</dbReference>
<dbReference type="RefSeq" id="WP_132520829.1">
    <property type="nucleotide sequence ID" value="NZ_SMKP01000459.1"/>
</dbReference>
<comment type="caution">
    <text evidence="2">The sequence shown here is derived from an EMBL/GenBank/DDBJ whole genome shotgun (WGS) entry which is preliminary data.</text>
</comment>
<dbReference type="Proteomes" id="UP000294543">
    <property type="component" value="Unassembled WGS sequence"/>
</dbReference>
<name>A0A4R4VBG7_9ACTN</name>
<feature type="domain" description="Condensation" evidence="1">
    <location>
        <begin position="5"/>
        <end position="189"/>
    </location>
</feature>
<dbReference type="PANTHER" id="PTHR45527">
    <property type="entry name" value="NONRIBOSOMAL PEPTIDE SYNTHETASE"/>
    <property type="match status" value="1"/>
</dbReference>
<dbReference type="GO" id="GO:0031177">
    <property type="term" value="F:phosphopantetheine binding"/>
    <property type="evidence" value="ECO:0007669"/>
    <property type="project" value="TreeGrafter"/>
</dbReference>
<evidence type="ECO:0000259" key="1">
    <source>
        <dbReference type="Pfam" id="PF00668"/>
    </source>
</evidence>
<dbReference type="OrthoDB" id="3671989at2"/>
<dbReference type="PANTHER" id="PTHR45527:SF1">
    <property type="entry name" value="FATTY ACID SYNTHASE"/>
    <property type="match status" value="1"/>
</dbReference>
<dbReference type="Gene3D" id="3.30.559.30">
    <property type="entry name" value="Nonribosomal peptide synthetase, condensation domain"/>
    <property type="match status" value="1"/>
</dbReference>
<dbReference type="Gene3D" id="3.30.559.10">
    <property type="entry name" value="Chloramphenicol acetyltransferase-like domain"/>
    <property type="match status" value="1"/>
</dbReference>
<proteinExistence type="predicted"/>
<keyword evidence="3" id="KW-1185">Reference proteome</keyword>
<protein>
    <recommendedName>
        <fullName evidence="1">Condensation domain-containing protein</fullName>
    </recommendedName>
</protein>
<dbReference type="GO" id="GO:0005737">
    <property type="term" value="C:cytoplasm"/>
    <property type="evidence" value="ECO:0007669"/>
    <property type="project" value="TreeGrafter"/>
</dbReference>
<dbReference type="InterPro" id="IPR023213">
    <property type="entry name" value="CAT-like_dom_sf"/>
</dbReference>
<gene>
    <name evidence="2" type="ORF">E1294_52165</name>
</gene>
<feature type="non-terminal residue" evidence="2">
    <location>
        <position position="1"/>
    </location>
</feature>
<sequence length="190" mass="20874">ENLDGFLAALQTVIDRHDVLRTSFHWEGLPQPVQVVHRRPALPLEESDESVTRMDLTRAPLLRVRVTRNGGHWRVAVHLHHLAGDHSTLARIREEIGAILVGRPDLLPDPVPYRDMVAQAMLGLSEAEHEEFFTGLLGDVEEPCAPYGVLDVHGDGSDVAEAEIVVDAGAAEQIRALARREGVSAASLFH</sequence>
<organism evidence="2 3">
    <name type="scientific">Nonomuraea diastatica</name>
    <dbReference type="NCBI Taxonomy" id="1848329"/>
    <lineage>
        <taxon>Bacteria</taxon>
        <taxon>Bacillati</taxon>
        <taxon>Actinomycetota</taxon>
        <taxon>Actinomycetes</taxon>
        <taxon>Streptosporangiales</taxon>
        <taxon>Streptosporangiaceae</taxon>
        <taxon>Nonomuraea</taxon>
    </lineage>
</organism>
<evidence type="ECO:0000313" key="3">
    <source>
        <dbReference type="Proteomes" id="UP000294543"/>
    </source>
</evidence>
<reference evidence="2 3" key="1">
    <citation type="submission" date="2019-03" db="EMBL/GenBank/DDBJ databases">
        <title>Draft genome sequences of novel Actinobacteria.</title>
        <authorList>
            <person name="Sahin N."/>
            <person name="Ay H."/>
            <person name="Saygin H."/>
        </authorList>
    </citation>
    <scope>NUCLEOTIDE SEQUENCE [LARGE SCALE GENOMIC DNA]</scope>
    <source>
        <strain evidence="2 3">KC712</strain>
    </source>
</reference>
<dbReference type="InterPro" id="IPR001242">
    <property type="entry name" value="Condensation_dom"/>
</dbReference>